<reference evidence="1" key="1">
    <citation type="submission" date="2021-06" db="EMBL/GenBank/DDBJ databases">
        <authorList>
            <person name="Kallberg Y."/>
            <person name="Tangrot J."/>
            <person name="Rosling A."/>
        </authorList>
    </citation>
    <scope>NUCLEOTIDE SEQUENCE</scope>
    <source>
        <strain evidence="1">IL203A</strain>
    </source>
</reference>
<dbReference type="Proteomes" id="UP000789702">
    <property type="component" value="Unassembled WGS sequence"/>
</dbReference>
<gene>
    <name evidence="1" type="ORF">DHETER_LOCUS15192</name>
</gene>
<feature type="non-terminal residue" evidence="1">
    <location>
        <position position="1"/>
    </location>
</feature>
<evidence type="ECO:0000313" key="1">
    <source>
        <dbReference type="EMBL" id="CAG8760030.1"/>
    </source>
</evidence>
<name>A0ACA9QPM7_9GLOM</name>
<comment type="caution">
    <text evidence="1">The sequence shown here is derived from an EMBL/GenBank/DDBJ whole genome shotgun (WGS) entry which is preliminary data.</text>
</comment>
<protein>
    <submittedName>
        <fullName evidence="1">13347_t:CDS:1</fullName>
    </submittedName>
</protein>
<evidence type="ECO:0000313" key="2">
    <source>
        <dbReference type="Proteomes" id="UP000789702"/>
    </source>
</evidence>
<proteinExistence type="predicted"/>
<feature type="non-terminal residue" evidence="1">
    <location>
        <position position="40"/>
    </location>
</feature>
<accession>A0ACA9QPM7</accession>
<keyword evidence="2" id="KW-1185">Reference proteome</keyword>
<dbReference type="EMBL" id="CAJVPU010050760">
    <property type="protein sequence ID" value="CAG8760030.1"/>
    <property type="molecule type" value="Genomic_DNA"/>
</dbReference>
<sequence>RLVRILNPEIMNDVKRKPVRAVMRLIILTLQDLISNNAIK</sequence>
<organism evidence="1 2">
    <name type="scientific">Dentiscutata heterogama</name>
    <dbReference type="NCBI Taxonomy" id="1316150"/>
    <lineage>
        <taxon>Eukaryota</taxon>
        <taxon>Fungi</taxon>
        <taxon>Fungi incertae sedis</taxon>
        <taxon>Mucoromycota</taxon>
        <taxon>Glomeromycotina</taxon>
        <taxon>Glomeromycetes</taxon>
        <taxon>Diversisporales</taxon>
        <taxon>Gigasporaceae</taxon>
        <taxon>Dentiscutata</taxon>
    </lineage>
</organism>